<dbReference type="PANTHER" id="PTHR10127:SF859">
    <property type="entry name" value="METALLOENDOPEPTIDASE"/>
    <property type="match status" value="1"/>
</dbReference>
<dbReference type="PROSITE" id="PS51864">
    <property type="entry name" value="ASTACIN"/>
    <property type="match status" value="1"/>
</dbReference>
<dbReference type="Gene3D" id="3.40.390.10">
    <property type="entry name" value="Collagenase (Catalytic Domain)"/>
    <property type="match status" value="1"/>
</dbReference>
<dbReference type="Pfam" id="PF00629">
    <property type="entry name" value="MAM"/>
    <property type="match status" value="1"/>
</dbReference>
<feature type="region of interest" description="Disordered" evidence="2">
    <location>
        <begin position="262"/>
        <end position="281"/>
    </location>
</feature>
<dbReference type="PANTHER" id="PTHR10127">
    <property type="entry name" value="DISCOIDIN, CUB, EGF, LAMININ , AND ZINC METALLOPROTEASE DOMAIN CONTAINING"/>
    <property type="match status" value="1"/>
</dbReference>
<evidence type="ECO:0000313" key="6">
    <source>
        <dbReference type="EMBL" id="KAH3876793.1"/>
    </source>
</evidence>
<dbReference type="CDD" id="cd06263">
    <property type="entry name" value="MAM"/>
    <property type="match status" value="1"/>
</dbReference>
<keyword evidence="3" id="KW-0732">Signal</keyword>
<reference evidence="6" key="1">
    <citation type="journal article" date="2019" name="bioRxiv">
        <title>The Genome of the Zebra Mussel, Dreissena polymorpha: A Resource for Invasive Species Research.</title>
        <authorList>
            <person name="McCartney M.A."/>
            <person name="Auch B."/>
            <person name="Kono T."/>
            <person name="Mallez S."/>
            <person name="Zhang Y."/>
            <person name="Obille A."/>
            <person name="Becker A."/>
            <person name="Abrahante J.E."/>
            <person name="Garbe J."/>
            <person name="Badalamenti J.P."/>
            <person name="Herman A."/>
            <person name="Mangelson H."/>
            <person name="Liachko I."/>
            <person name="Sullivan S."/>
            <person name="Sone E.D."/>
            <person name="Koren S."/>
            <person name="Silverstein K.A.T."/>
            <person name="Beckman K.B."/>
            <person name="Gohl D.M."/>
        </authorList>
    </citation>
    <scope>NUCLEOTIDE SEQUENCE</scope>
    <source>
        <strain evidence="6">Duluth1</strain>
        <tissue evidence="6">Whole animal</tissue>
    </source>
</reference>
<keyword evidence="7" id="KW-1185">Reference proteome</keyword>
<proteinExistence type="predicted"/>
<dbReference type="InterPro" id="IPR000998">
    <property type="entry name" value="MAM_dom"/>
</dbReference>
<feature type="chain" id="PRO_5039613384" evidence="3">
    <location>
        <begin position="19"/>
        <end position="394"/>
    </location>
</feature>
<evidence type="ECO:0000256" key="3">
    <source>
        <dbReference type="SAM" id="SignalP"/>
    </source>
</evidence>
<evidence type="ECO:0000256" key="2">
    <source>
        <dbReference type="SAM" id="MobiDB-lite"/>
    </source>
</evidence>
<dbReference type="GO" id="GO:0008270">
    <property type="term" value="F:zinc ion binding"/>
    <property type="evidence" value="ECO:0007669"/>
    <property type="project" value="InterPro"/>
</dbReference>
<dbReference type="GO" id="GO:0004222">
    <property type="term" value="F:metalloendopeptidase activity"/>
    <property type="evidence" value="ECO:0007669"/>
    <property type="project" value="InterPro"/>
</dbReference>
<evidence type="ECO:0000259" key="4">
    <source>
        <dbReference type="PROSITE" id="PS50060"/>
    </source>
</evidence>
<dbReference type="AlphaFoldDB" id="A0A9D4RRZ9"/>
<dbReference type="GO" id="GO:0016020">
    <property type="term" value="C:membrane"/>
    <property type="evidence" value="ECO:0007669"/>
    <property type="project" value="InterPro"/>
</dbReference>
<dbReference type="InterPro" id="IPR006026">
    <property type="entry name" value="Peptidase_Metallo"/>
</dbReference>
<dbReference type="Proteomes" id="UP000828390">
    <property type="component" value="Unassembled WGS sequence"/>
</dbReference>
<dbReference type="OrthoDB" id="291007at2759"/>
<dbReference type="SUPFAM" id="SSF55486">
    <property type="entry name" value="Metalloproteases ('zincins'), catalytic domain"/>
    <property type="match status" value="1"/>
</dbReference>
<protein>
    <submittedName>
        <fullName evidence="6">Uncharacterized protein</fullName>
    </submittedName>
</protein>
<feature type="domain" description="MAM" evidence="4">
    <location>
        <begin position="238"/>
        <end position="392"/>
    </location>
</feature>
<gene>
    <name evidence="6" type="ORF">DPMN_000643</name>
</gene>
<evidence type="ECO:0000256" key="1">
    <source>
        <dbReference type="PROSITE-ProRule" id="PRU01211"/>
    </source>
</evidence>
<organism evidence="6 7">
    <name type="scientific">Dreissena polymorpha</name>
    <name type="common">Zebra mussel</name>
    <name type="synonym">Mytilus polymorpha</name>
    <dbReference type="NCBI Taxonomy" id="45954"/>
    <lineage>
        <taxon>Eukaryota</taxon>
        <taxon>Metazoa</taxon>
        <taxon>Spiralia</taxon>
        <taxon>Lophotrochozoa</taxon>
        <taxon>Mollusca</taxon>
        <taxon>Bivalvia</taxon>
        <taxon>Autobranchia</taxon>
        <taxon>Heteroconchia</taxon>
        <taxon>Euheterodonta</taxon>
        <taxon>Imparidentia</taxon>
        <taxon>Neoheterodontei</taxon>
        <taxon>Myida</taxon>
        <taxon>Dreissenoidea</taxon>
        <taxon>Dreissenidae</taxon>
        <taxon>Dreissena</taxon>
    </lineage>
</organism>
<dbReference type="SUPFAM" id="SSF49899">
    <property type="entry name" value="Concanavalin A-like lectins/glucanases"/>
    <property type="match status" value="1"/>
</dbReference>
<dbReference type="EMBL" id="JAIWYP010000001">
    <property type="protein sequence ID" value="KAH3876793.1"/>
    <property type="molecule type" value="Genomic_DNA"/>
</dbReference>
<feature type="signal peptide" evidence="3">
    <location>
        <begin position="1"/>
        <end position="18"/>
    </location>
</feature>
<evidence type="ECO:0000259" key="5">
    <source>
        <dbReference type="PROSITE" id="PS51864"/>
    </source>
</evidence>
<dbReference type="SMART" id="SM00137">
    <property type="entry name" value="MAM"/>
    <property type="match status" value="1"/>
</dbReference>
<reference evidence="6" key="2">
    <citation type="submission" date="2020-11" db="EMBL/GenBank/DDBJ databases">
        <authorList>
            <person name="McCartney M.A."/>
            <person name="Auch B."/>
            <person name="Kono T."/>
            <person name="Mallez S."/>
            <person name="Becker A."/>
            <person name="Gohl D.M."/>
            <person name="Silverstein K.A.T."/>
            <person name="Koren S."/>
            <person name="Bechman K.B."/>
            <person name="Herman A."/>
            <person name="Abrahante J.E."/>
            <person name="Garbe J."/>
        </authorList>
    </citation>
    <scope>NUCLEOTIDE SEQUENCE</scope>
    <source>
        <strain evidence="6">Duluth1</strain>
        <tissue evidence="6">Whole animal</tissue>
    </source>
</reference>
<feature type="domain" description="Peptidase M12A" evidence="5">
    <location>
        <begin position="25"/>
        <end position="223"/>
    </location>
</feature>
<dbReference type="InterPro" id="IPR013320">
    <property type="entry name" value="ConA-like_dom_sf"/>
</dbReference>
<dbReference type="PROSITE" id="PS50060">
    <property type="entry name" value="MAM_2"/>
    <property type="match status" value="1"/>
</dbReference>
<dbReference type="Pfam" id="PF01400">
    <property type="entry name" value="Astacin"/>
    <property type="match status" value="1"/>
</dbReference>
<dbReference type="Gene3D" id="2.60.120.200">
    <property type="match status" value="1"/>
</dbReference>
<accession>A0A9D4RRZ9</accession>
<comment type="caution">
    <text evidence="1">Lacks conserved residue(s) required for the propagation of feature annotation.</text>
</comment>
<comment type="caution">
    <text evidence="6">The sequence shown here is derived from an EMBL/GenBank/DDBJ whole genome shotgun (WGS) entry which is preliminary data.</text>
</comment>
<dbReference type="InterPro" id="IPR024079">
    <property type="entry name" value="MetalloPept_cat_dom_sf"/>
</dbReference>
<dbReference type="GO" id="GO:0006508">
    <property type="term" value="P:proteolysis"/>
    <property type="evidence" value="ECO:0007669"/>
    <property type="project" value="InterPro"/>
</dbReference>
<evidence type="ECO:0000313" key="7">
    <source>
        <dbReference type="Proteomes" id="UP000828390"/>
    </source>
</evidence>
<dbReference type="InterPro" id="IPR001506">
    <property type="entry name" value="Peptidase_M12A"/>
</dbReference>
<sequence length="394" mass="43205">MSILGPLRVLLIVKLCLAAAPYRRNGVSDPDRLWPNGIIPYVFDEEIDAYRKVHVLAGMKQIMLSTFSNHKQCIYFVPRTTEADYIHIQFSGKDSGTSQVGRAHGQQFITIHKDITQDSIVMALMVSIGVFPALARADRDSYLTINLSNVDPAEQKNFNIPPNTNTFNLPFDYQSSVMYLPYFSAVDKSVPTITTKAGGFTIGQTVSMSIGDVKLIQSMYHCAVDTTHRVDLLGPFAFECHFHQDFCQFTQDTTDNFDWAIQTGPSSTPGTGPKADHSSGSGSYALVQSINHHGQTAKLITPTMPAGTYCIAIWVYAFGADVGALSLTLREGGNEATIQAVTVQPVSQWYHTNGAFQSAGNAVVVIEATMGNGDQGDIAIDDVYIYKGRCIDWY</sequence>
<name>A0A9D4RRZ9_DREPO</name>
<dbReference type="SMART" id="SM00235">
    <property type="entry name" value="ZnMc"/>
    <property type="match status" value="1"/>
</dbReference>